<sequence length="315" mass="36653">MEANLIYTRAFSSTSNRQLVSGRAQLAQFLSNPDRYPLSRRSLHWNFRNHADKYSEEPTSIVSVSNRILDTITRAYGLWQDGNDPGNVWIIFIRTRSPIDGLASPRIHHAETLAKQCGHWNPVIFQYEFVVEEAIPEHWVQHRVSLKTLMDRGLDWEKHLPCYLPNELTVGSHRSSKGYCVLPKPRIFLQHLRDSESEAHRSCTSAWEIGRSLSCITRCFGARAPMGWIMTQLLRELFLATVIHDSKQEFDEGTEFMLLDWVTSDDFIADFGYYENEKERLMWRYMDNEEENEAEDQTTTEQLELLEVEAVAMGF</sequence>
<comment type="caution">
    <text evidence="2">The sequence shown here is derived from an EMBL/GenBank/DDBJ whole genome shotgun (WGS) entry which is preliminary data.</text>
</comment>
<dbReference type="InterPro" id="IPR056009">
    <property type="entry name" value="DUF7587"/>
</dbReference>
<protein>
    <recommendedName>
        <fullName evidence="1">DUF7587 domain-containing protein</fullName>
    </recommendedName>
</protein>
<evidence type="ECO:0000313" key="2">
    <source>
        <dbReference type="EMBL" id="KAK8029295.1"/>
    </source>
</evidence>
<feature type="domain" description="DUF7587" evidence="1">
    <location>
        <begin position="19"/>
        <end position="148"/>
    </location>
</feature>
<reference evidence="2 3" key="1">
    <citation type="submission" date="2023-01" db="EMBL/GenBank/DDBJ databases">
        <title>Analysis of 21 Apiospora genomes using comparative genomics revels a genus with tremendous synthesis potential of carbohydrate active enzymes and secondary metabolites.</title>
        <authorList>
            <person name="Sorensen T."/>
        </authorList>
    </citation>
    <scope>NUCLEOTIDE SEQUENCE [LARGE SCALE GENOMIC DNA]</scope>
    <source>
        <strain evidence="2 3">CBS 20057</strain>
    </source>
</reference>
<accession>A0ABR1SD27</accession>
<dbReference type="EMBL" id="JAQQWI010000007">
    <property type="protein sequence ID" value="KAK8029295.1"/>
    <property type="molecule type" value="Genomic_DNA"/>
</dbReference>
<evidence type="ECO:0000313" key="3">
    <source>
        <dbReference type="Proteomes" id="UP001396898"/>
    </source>
</evidence>
<keyword evidence="3" id="KW-1185">Reference proteome</keyword>
<dbReference type="Proteomes" id="UP001396898">
    <property type="component" value="Unassembled WGS sequence"/>
</dbReference>
<evidence type="ECO:0000259" key="1">
    <source>
        <dbReference type="Pfam" id="PF24494"/>
    </source>
</evidence>
<proteinExistence type="predicted"/>
<gene>
    <name evidence="2" type="ORF">PG991_006351</name>
</gene>
<organism evidence="2 3">
    <name type="scientific">Apiospora marii</name>
    <dbReference type="NCBI Taxonomy" id="335849"/>
    <lineage>
        <taxon>Eukaryota</taxon>
        <taxon>Fungi</taxon>
        <taxon>Dikarya</taxon>
        <taxon>Ascomycota</taxon>
        <taxon>Pezizomycotina</taxon>
        <taxon>Sordariomycetes</taxon>
        <taxon>Xylariomycetidae</taxon>
        <taxon>Amphisphaeriales</taxon>
        <taxon>Apiosporaceae</taxon>
        <taxon>Apiospora</taxon>
    </lineage>
</organism>
<dbReference type="Pfam" id="PF24494">
    <property type="entry name" value="DUF7587"/>
    <property type="match status" value="1"/>
</dbReference>
<name>A0ABR1SD27_9PEZI</name>